<evidence type="ECO:0000313" key="3">
    <source>
        <dbReference type="EMBL" id="KOG56738.1"/>
    </source>
</evidence>
<feature type="domain" description="PKS/mFAS DH" evidence="2">
    <location>
        <begin position="1"/>
        <end position="110"/>
    </location>
</feature>
<reference evidence="3 4" key="1">
    <citation type="submission" date="2015-07" db="EMBL/GenBank/DDBJ databases">
        <authorList>
            <person name="Ju K.-S."/>
            <person name="Doroghazi J.R."/>
            <person name="Metcalf W.W."/>
        </authorList>
    </citation>
    <scope>NUCLEOTIDE SEQUENCE [LARGE SCALE GENOMIC DNA]</scope>
    <source>
        <strain evidence="3 4">NRRL B-3589</strain>
    </source>
</reference>
<accession>A0ABR5ISY4</accession>
<gene>
    <name evidence="3" type="ORF">ADK38_43230</name>
</gene>
<protein>
    <recommendedName>
        <fullName evidence="2">PKS/mFAS DH domain-containing protein</fullName>
    </recommendedName>
</protein>
<dbReference type="InterPro" id="IPR049551">
    <property type="entry name" value="PKS_DH_C"/>
</dbReference>
<proteinExistence type="predicted"/>
<dbReference type="Pfam" id="PF14765">
    <property type="entry name" value="PS-DH"/>
    <property type="match status" value="1"/>
</dbReference>
<feature type="non-terminal residue" evidence="3">
    <location>
        <position position="1"/>
    </location>
</feature>
<keyword evidence="4" id="KW-1185">Reference proteome</keyword>
<comment type="caution">
    <text evidence="1">Lacks conserved residue(s) required for the propagation of feature annotation.</text>
</comment>
<dbReference type="EMBL" id="LGUT01004220">
    <property type="protein sequence ID" value="KOG56738.1"/>
    <property type="molecule type" value="Genomic_DNA"/>
</dbReference>
<comment type="caution">
    <text evidence="3">The sequence shown here is derived from an EMBL/GenBank/DDBJ whole genome shotgun (WGS) entry which is preliminary data.</text>
</comment>
<feature type="non-terminal residue" evidence="3">
    <location>
        <position position="110"/>
    </location>
</feature>
<dbReference type="InterPro" id="IPR049900">
    <property type="entry name" value="PKS_mFAS_DH"/>
</dbReference>
<dbReference type="Proteomes" id="UP000037020">
    <property type="component" value="Unassembled WGS sequence"/>
</dbReference>
<evidence type="ECO:0000259" key="2">
    <source>
        <dbReference type="PROSITE" id="PS52019"/>
    </source>
</evidence>
<evidence type="ECO:0000256" key="1">
    <source>
        <dbReference type="PROSITE-ProRule" id="PRU01363"/>
    </source>
</evidence>
<dbReference type="PROSITE" id="PS52019">
    <property type="entry name" value="PKS_MFAS_DH"/>
    <property type="match status" value="1"/>
</dbReference>
<evidence type="ECO:0000313" key="4">
    <source>
        <dbReference type="Proteomes" id="UP000037020"/>
    </source>
</evidence>
<feature type="region of interest" description="N-terminal hotdog fold" evidence="1">
    <location>
        <begin position="1"/>
        <end position="16"/>
    </location>
</feature>
<organism evidence="3 4">
    <name type="scientific">Streptomyces varsoviensis</name>
    <dbReference type="NCBI Taxonomy" id="67373"/>
    <lineage>
        <taxon>Bacteria</taxon>
        <taxon>Bacillati</taxon>
        <taxon>Actinomycetota</taxon>
        <taxon>Actinomycetes</taxon>
        <taxon>Kitasatosporales</taxon>
        <taxon>Streptomycetaceae</taxon>
        <taxon>Streptomyces</taxon>
    </lineage>
</organism>
<feature type="region of interest" description="C-terminal hotdog fold" evidence="1">
    <location>
        <begin position="33"/>
        <end position="110"/>
    </location>
</feature>
<dbReference type="InterPro" id="IPR042104">
    <property type="entry name" value="PKS_dehydratase_sf"/>
</dbReference>
<sequence>WVRHASGVLAPEPEAAAVFDGFGADGAWPPPGAEPVGVAGTYERFAEGGFVYGPAFQGLRAAWRRGDEMFAEVALADGPRQDADRFGLHPALLDAALHATGLPGAPGADE</sequence>
<name>A0ABR5ISY4_9ACTN</name>
<dbReference type="Gene3D" id="3.10.129.110">
    <property type="entry name" value="Polyketide synthase dehydratase"/>
    <property type="match status" value="1"/>
</dbReference>